<name>A0A0B7C5V0_9EUPU</name>
<evidence type="ECO:0000256" key="4">
    <source>
        <dbReference type="ARBA" id="ARBA00023136"/>
    </source>
</evidence>
<dbReference type="EMBL" id="HACG01053125">
    <property type="protein sequence ID" value="CEK99996.1"/>
    <property type="molecule type" value="Transcribed_RNA"/>
</dbReference>
<comment type="subcellular location">
    <subcellularLocation>
        <location evidence="1">Membrane</location>
    </subcellularLocation>
</comment>
<keyword evidence="4" id="KW-0472">Membrane</keyword>
<reference evidence="6" key="1">
    <citation type="submission" date="2014-12" db="EMBL/GenBank/DDBJ databases">
        <title>Insight into the proteome of Arion vulgaris.</title>
        <authorList>
            <person name="Aradska J."/>
            <person name="Bulat T."/>
            <person name="Smidak R."/>
            <person name="Sarate P."/>
            <person name="Gangsoo J."/>
            <person name="Sialana F."/>
            <person name="Bilban M."/>
            <person name="Lubec G."/>
        </authorList>
    </citation>
    <scope>NUCLEOTIDE SEQUENCE</scope>
    <source>
        <tissue evidence="6">Skin</tissue>
    </source>
</reference>
<keyword evidence="3" id="KW-1133">Transmembrane helix</keyword>
<evidence type="ECO:0000256" key="3">
    <source>
        <dbReference type="ARBA" id="ARBA00022989"/>
    </source>
</evidence>
<evidence type="ECO:0000313" key="6">
    <source>
        <dbReference type="EMBL" id="CEK99996.1"/>
    </source>
</evidence>
<dbReference type="Gene3D" id="3.40.50.2300">
    <property type="match status" value="1"/>
</dbReference>
<dbReference type="SUPFAM" id="SSF53822">
    <property type="entry name" value="Periplasmic binding protein-like I"/>
    <property type="match status" value="1"/>
</dbReference>
<feature type="domain" description="Receptor ligand binding region" evidence="5">
    <location>
        <begin position="12"/>
        <end position="63"/>
    </location>
</feature>
<sequence>KKRDEFQQSQYVESAVMSVYTYAHALRTAQKALCPGVSGACGTLQSMSRETFMNNYLKKVNFTFTADERVPSLASKNVAPYTTAKHL</sequence>
<proteinExistence type="predicted"/>
<feature type="non-terminal residue" evidence="6">
    <location>
        <position position="1"/>
    </location>
</feature>
<feature type="non-terminal residue" evidence="6">
    <location>
        <position position="87"/>
    </location>
</feature>
<evidence type="ECO:0000256" key="2">
    <source>
        <dbReference type="ARBA" id="ARBA00022692"/>
    </source>
</evidence>
<dbReference type="InterPro" id="IPR028082">
    <property type="entry name" value="Peripla_BP_I"/>
</dbReference>
<evidence type="ECO:0000256" key="1">
    <source>
        <dbReference type="ARBA" id="ARBA00004370"/>
    </source>
</evidence>
<evidence type="ECO:0000259" key="5">
    <source>
        <dbReference type="Pfam" id="PF01094"/>
    </source>
</evidence>
<dbReference type="GO" id="GO:0016020">
    <property type="term" value="C:membrane"/>
    <property type="evidence" value="ECO:0007669"/>
    <property type="project" value="UniProtKB-SubCell"/>
</dbReference>
<dbReference type="AlphaFoldDB" id="A0A0B7C5V0"/>
<keyword evidence="2" id="KW-0812">Transmembrane</keyword>
<protein>
    <recommendedName>
        <fullName evidence="5">Receptor ligand binding region domain-containing protein</fullName>
    </recommendedName>
</protein>
<dbReference type="InterPro" id="IPR001828">
    <property type="entry name" value="ANF_lig-bd_rcpt"/>
</dbReference>
<accession>A0A0B7C5V0</accession>
<gene>
    <name evidence="6" type="primary">ORF222609</name>
</gene>
<dbReference type="Pfam" id="PF01094">
    <property type="entry name" value="ANF_receptor"/>
    <property type="match status" value="1"/>
</dbReference>
<organism evidence="6">
    <name type="scientific">Arion vulgaris</name>
    <dbReference type="NCBI Taxonomy" id="1028688"/>
    <lineage>
        <taxon>Eukaryota</taxon>
        <taxon>Metazoa</taxon>
        <taxon>Spiralia</taxon>
        <taxon>Lophotrochozoa</taxon>
        <taxon>Mollusca</taxon>
        <taxon>Gastropoda</taxon>
        <taxon>Heterobranchia</taxon>
        <taxon>Euthyneura</taxon>
        <taxon>Panpulmonata</taxon>
        <taxon>Eupulmonata</taxon>
        <taxon>Stylommatophora</taxon>
        <taxon>Helicina</taxon>
        <taxon>Arionoidea</taxon>
        <taxon>Arionidae</taxon>
        <taxon>Arion</taxon>
    </lineage>
</organism>